<evidence type="ECO:0000256" key="5">
    <source>
        <dbReference type="ARBA" id="ARBA00023065"/>
    </source>
</evidence>
<feature type="transmembrane region" description="Helical" evidence="10">
    <location>
        <begin position="1197"/>
        <end position="1216"/>
    </location>
</feature>
<keyword evidence="6 10" id="KW-0472">Membrane</keyword>
<evidence type="ECO:0000256" key="2">
    <source>
        <dbReference type="ARBA" id="ARBA00022448"/>
    </source>
</evidence>
<evidence type="ECO:0000256" key="7">
    <source>
        <dbReference type="ARBA" id="ARBA00023303"/>
    </source>
</evidence>
<comment type="caution">
    <text evidence="13">The sequence shown here is derived from an EMBL/GenBank/DDBJ whole genome shotgun (WGS) entry which is preliminary data.</text>
</comment>
<name>A0A9Q0RNT9_BLOTA</name>
<feature type="compositionally biased region" description="Acidic residues" evidence="9">
    <location>
        <begin position="1"/>
        <end position="17"/>
    </location>
</feature>
<feature type="domain" description="TRPM SLOG" evidence="11">
    <location>
        <begin position="128"/>
        <end position="360"/>
    </location>
</feature>
<proteinExistence type="predicted"/>
<evidence type="ECO:0000259" key="11">
    <source>
        <dbReference type="Pfam" id="PF18139"/>
    </source>
</evidence>
<feature type="coiled-coil region" evidence="8">
    <location>
        <begin position="1253"/>
        <end position="1293"/>
    </location>
</feature>
<dbReference type="Pfam" id="PF18139">
    <property type="entry name" value="LSDAT_euk"/>
    <property type="match status" value="1"/>
</dbReference>
<dbReference type="GO" id="GO:0005261">
    <property type="term" value="F:monoatomic cation channel activity"/>
    <property type="evidence" value="ECO:0007669"/>
    <property type="project" value="TreeGrafter"/>
</dbReference>
<keyword evidence="2" id="KW-0813">Transport</keyword>
<feature type="domain" description="TRPM-like" evidence="12">
    <location>
        <begin position="493"/>
        <end position="717"/>
    </location>
</feature>
<dbReference type="InterPro" id="IPR041491">
    <property type="entry name" value="TRPM_SLOG"/>
</dbReference>
<evidence type="ECO:0000259" key="12">
    <source>
        <dbReference type="Pfam" id="PF25508"/>
    </source>
</evidence>
<evidence type="ECO:0000256" key="3">
    <source>
        <dbReference type="ARBA" id="ARBA00022692"/>
    </source>
</evidence>
<gene>
    <name evidence="13" type="ORF">RDWZM_005858</name>
</gene>
<dbReference type="Pfam" id="PF25508">
    <property type="entry name" value="TRPM2"/>
    <property type="match status" value="1"/>
</dbReference>
<keyword evidence="4 10" id="KW-1133">Transmembrane helix</keyword>
<evidence type="ECO:0000256" key="10">
    <source>
        <dbReference type="SAM" id="Phobius"/>
    </source>
</evidence>
<reference evidence="13" key="1">
    <citation type="submission" date="2022-12" db="EMBL/GenBank/DDBJ databases">
        <title>Genome assemblies of Blomia tropicalis.</title>
        <authorList>
            <person name="Cui Y."/>
        </authorList>
    </citation>
    <scope>NUCLEOTIDE SEQUENCE</scope>
    <source>
        <tissue evidence="13">Adult mites</tissue>
    </source>
</reference>
<keyword evidence="5" id="KW-0406">Ion transport</keyword>
<evidence type="ECO:0008006" key="15">
    <source>
        <dbReference type="Google" id="ProtNLM"/>
    </source>
</evidence>
<evidence type="ECO:0000256" key="9">
    <source>
        <dbReference type="SAM" id="MobiDB-lite"/>
    </source>
</evidence>
<protein>
    <recommendedName>
        <fullName evidence="15">TRPM SLOG domain-containing protein</fullName>
    </recommendedName>
</protein>
<feature type="transmembrane region" description="Helical" evidence="10">
    <location>
        <begin position="989"/>
        <end position="1010"/>
    </location>
</feature>
<evidence type="ECO:0000313" key="13">
    <source>
        <dbReference type="EMBL" id="KAJ6220046.1"/>
    </source>
</evidence>
<sequence length="1340" mass="155658">MVDETNYEERADDEEYDGLPSSNGTRFNSKTGFRNIVRRLQLAARVSNATRDEKHDEFRENLDINRTVYNNTKRSIRRRSTALSIKRTSRSSNVSQNSSYINEVLNNRYFNGEIRFLNEERQLELKPFVTINPDISQLNMATIFKDVWQLEMPKIITFVITNKSHKTQWHNKKQIGNFQKGIAKAAISTNMWIITNGLNCGATSYICSAIENELIKIRLKQFSSIETAPLLFGICHASDLTYGDSLSDFNCSQNVVCLENQGFSTGTQFELNPHHSHYIVVKNSQDCNELYTFTNNLIHMLLKETPINMEIPLVSILIDGEPENINFVLSLIKKQIPVVVLQGSGGLADIVAYAYNRIWDAFDDLTTWDTEYIDDYVKPWLAKKIGDRFSYLKRNSLMCNILRDQVIQCVRLSKQNGREHFLILDMFKPHCCDLTNLTEHLLNALLRSRRHLHCATQEQILKDIDLTMDWNCATVANNLLVTLKNNSKITEQIQRKFFAVLTRHNREQFIDIFLRLGFEMHKFLTPSRLSRLFRTIHDDEFFKMVCWESALGQASNSKQSKYFIESDLNWLIQFCTGLDDYVNTEDLHRNSLSLYTIDSLSAERKALTLVAIWAVMQNRSELAKVLWKYCDHPVHLALIISIAFERLSWNVIDTNVKAEMKHKSKQFADYANGVLDKCYNVNISQAYNVLRESIKDWNYMTAVDIAASGKLKRFIAHPCCQKWLTNTFQGKIRLREITWGFFSLPVSIKVLLCSLLAFPMYIWVQFKEHHRESNCEQNELDDDFDVYESMYTHLDYGASKETNRIENVNVQLSTIVSNNNNNNNLTQQFESPITIGPMTSSVSSVSSGIVNKAFEHRDHPTTRFEMNVHRREMFVHKQPPLWKMIQMMWGSPITKFYNSELFYVIYLILISIATLYPNCGNVALDSIICVWTYLFVISRIRHTYVLVIRYSSIPIYSRIIETLLMFSFATFLAVTRVLRIYFYPVYWQKSVMCLAILYFYYNLIAIYLPISPSLGPLLRRFRLMITNDFTNFMRITLVILVSNSIVMHALEWPYQTMTSNSWTNVIHEGMQSLFNMPPNNITVKTDLRNKEVYCPLDGNGNDKSNNKVVVETSTLSTSTSSAYNGKSVIEEQSLILYLFLYQYYIVLKLIAQPLLFSIFAVTASKWVQEIDVIWKYQRYNLVIEFANRLPIPEPFSLIYYIYLLGQYLLRLLFRLANLNINKINNKSATSQRAQYIITPDDCLCWKQLASEFVEQEKEKCEELQIKYKEWECIQEISEEIEYEKKMLREIKCKIAELDKNLKSNGGGGGSRGDRSAKLTNETTIRRQSCECTMPSKGKEA</sequence>
<feature type="transmembrane region" description="Helical" evidence="10">
    <location>
        <begin position="922"/>
        <end position="941"/>
    </location>
</feature>
<dbReference type="PANTHER" id="PTHR13800:SF1">
    <property type="entry name" value="TRANSIENT RECEPTOR POTENTIAL CATION CHANNEL TRPM"/>
    <property type="match status" value="1"/>
</dbReference>
<keyword evidence="8" id="KW-0175">Coiled coil</keyword>
<feature type="transmembrane region" description="Helical" evidence="10">
    <location>
        <begin position="739"/>
        <end position="764"/>
    </location>
</feature>
<feature type="transmembrane region" description="Helical" evidence="10">
    <location>
        <begin position="1141"/>
        <end position="1161"/>
    </location>
</feature>
<comment type="subcellular location">
    <subcellularLocation>
        <location evidence="1">Membrane</location>
        <topology evidence="1">Multi-pass membrane protein</topology>
    </subcellularLocation>
</comment>
<evidence type="ECO:0000256" key="6">
    <source>
        <dbReference type="ARBA" id="ARBA00023136"/>
    </source>
</evidence>
<dbReference type="EMBL" id="JAPWDV010000002">
    <property type="protein sequence ID" value="KAJ6220046.1"/>
    <property type="molecule type" value="Genomic_DNA"/>
</dbReference>
<dbReference type="GO" id="GO:0005886">
    <property type="term" value="C:plasma membrane"/>
    <property type="evidence" value="ECO:0007669"/>
    <property type="project" value="TreeGrafter"/>
</dbReference>
<feature type="region of interest" description="Disordered" evidence="9">
    <location>
        <begin position="1"/>
        <end position="27"/>
    </location>
</feature>
<organism evidence="13 14">
    <name type="scientific">Blomia tropicalis</name>
    <name type="common">Mite</name>
    <dbReference type="NCBI Taxonomy" id="40697"/>
    <lineage>
        <taxon>Eukaryota</taxon>
        <taxon>Metazoa</taxon>
        <taxon>Ecdysozoa</taxon>
        <taxon>Arthropoda</taxon>
        <taxon>Chelicerata</taxon>
        <taxon>Arachnida</taxon>
        <taxon>Acari</taxon>
        <taxon>Acariformes</taxon>
        <taxon>Sarcoptiformes</taxon>
        <taxon>Astigmata</taxon>
        <taxon>Glycyphagoidea</taxon>
        <taxon>Echimyopodidae</taxon>
        <taxon>Blomia</taxon>
    </lineage>
</organism>
<keyword evidence="3 10" id="KW-0812">Transmembrane</keyword>
<dbReference type="InterPro" id="IPR050927">
    <property type="entry name" value="TRPM"/>
</dbReference>
<dbReference type="PANTHER" id="PTHR13800">
    <property type="entry name" value="TRANSIENT RECEPTOR POTENTIAL CATION CHANNEL, SUBFAMILY M, MEMBER 6"/>
    <property type="match status" value="1"/>
</dbReference>
<keyword evidence="14" id="KW-1185">Reference proteome</keyword>
<accession>A0A9Q0RNT9</accession>
<dbReference type="InterPro" id="IPR057366">
    <property type="entry name" value="TRPM-like"/>
</dbReference>
<evidence type="ECO:0000256" key="1">
    <source>
        <dbReference type="ARBA" id="ARBA00004141"/>
    </source>
</evidence>
<feature type="transmembrane region" description="Helical" evidence="10">
    <location>
        <begin position="896"/>
        <end position="916"/>
    </location>
</feature>
<feature type="transmembrane region" description="Helical" evidence="10">
    <location>
        <begin position="962"/>
        <end position="983"/>
    </location>
</feature>
<evidence type="ECO:0000256" key="8">
    <source>
        <dbReference type="SAM" id="Coils"/>
    </source>
</evidence>
<feature type="region of interest" description="Disordered" evidence="9">
    <location>
        <begin position="1299"/>
        <end position="1340"/>
    </location>
</feature>
<evidence type="ECO:0000313" key="14">
    <source>
        <dbReference type="Proteomes" id="UP001142055"/>
    </source>
</evidence>
<dbReference type="GO" id="GO:0030001">
    <property type="term" value="P:metal ion transport"/>
    <property type="evidence" value="ECO:0007669"/>
    <property type="project" value="TreeGrafter"/>
</dbReference>
<evidence type="ECO:0000256" key="4">
    <source>
        <dbReference type="ARBA" id="ARBA00022989"/>
    </source>
</evidence>
<keyword evidence="7" id="KW-0407">Ion channel</keyword>
<dbReference type="OMA" id="HRESNCE"/>
<dbReference type="Proteomes" id="UP001142055">
    <property type="component" value="Chromosome 2"/>
</dbReference>